<name>A0ABY5ZAG9_9ACTN</name>
<sequence length="179" mass="19614">MAQYDIMHSCGHEQTHQIYGTDVRGERKREAERLARRPCKDCWKAGRDADRAAKVAAYVDVTALPALTGSERQTVWAAKIRVDGLAEIVEVVDAPPVPAYGTAIAAVKAGHPAPMFGPQLHRLRPGDRSEVIRILLGAALRQTAAGWWIDHRGRVAWAAMDVMSEAEHDRLATLLGHPA</sequence>
<protein>
    <submittedName>
        <fullName evidence="1">Uncharacterized protein</fullName>
    </submittedName>
</protein>
<organism evidence="1 2">
    <name type="scientific">Dactylosporangium roseum</name>
    <dbReference type="NCBI Taxonomy" id="47989"/>
    <lineage>
        <taxon>Bacteria</taxon>
        <taxon>Bacillati</taxon>
        <taxon>Actinomycetota</taxon>
        <taxon>Actinomycetes</taxon>
        <taxon>Micromonosporales</taxon>
        <taxon>Micromonosporaceae</taxon>
        <taxon>Dactylosporangium</taxon>
    </lineage>
</organism>
<evidence type="ECO:0000313" key="2">
    <source>
        <dbReference type="Proteomes" id="UP001058271"/>
    </source>
</evidence>
<gene>
    <name evidence="1" type="ORF">Drose_05865</name>
</gene>
<reference evidence="1" key="1">
    <citation type="submission" date="2021-04" db="EMBL/GenBank/DDBJ databases">
        <title>Biosynthetic gene clusters of Dactylosporangioum roseum.</title>
        <authorList>
            <person name="Hartkoorn R.C."/>
            <person name="Beaudoing E."/>
            <person name="Hot D."/>
            <person name="Moureu S."/>
        </authorList>
    </citation>
    <scope>NUCLEOTIDE SEQUENCE</scope>
    <source>
        <strain evidence="1">NRRL B-16295</strain>
    </source>
</reference>
<accession>A0ABY5ZAG9</accession>
<keyword evidence="2" id="KW-1185">Reference proteome</keyword>
<evidence type="ECO:0000313" key="1">
    <source>
        <dbReference type="EMBL" id="UWZ37797.1"/>
    </source>
</evidence>
<dbReference type="EMBL" id="CP073721">
    <property type="protein sequence ID" value="UWZ37797.1"/>
    <property type="molecule type" value="Genomic_DNA"/>
</dbReference>
<dbReference type="Proteomes" id="UP001058271">
    <property type="component" value="Chromosome"/>
</dbReference>
<dbReference type="RefSeq" id="WP_260727160.1">
    <property type="nucleotide sequence ID" value="NZ_BAAABS010000033.1"/>
</dbReference>
<proteinExistence type="predicted"/>